<feature type="compositionally biased region" description="Basic and acidic residues" evidence="3">
    <location>
        <begin position="175"/>
        <end position="193"/>
    </location>
</feature>
<dbReference type="OrthoDB" id="9779630at2"/>
<dbReference type="PATRIC" id="fig|1268072.3.peg.1440"/>
<gene>
    <name evidence="4" type="ORF">PSAB_06920</name>
</gene>
<evidence type="ECO:0000313" key="5">
    <source>
        <dbReference type="Proteomes" id="UP000019772"/>
    </source>
</evidence>
<keyword evidence="5" id="KW-1185">Reference proteome</keyword>
<reference evidence="4 5" key="1">
    <citation type="journal article" date="2014" name="PLoS Genet.">
        <title>Comparative Genomic Analysis of N2-Fixing and Non-N2-Fixing Paenibacillus spp.: Organization, Evolution and Expression of the Nitrogen Fixation Genes.</title>
        <authorList>
            <person name="Xie J.B."/>
            <person name="Du Z."/>
            <person name="Bai L."/>
            <person name="Tian C."/>
            <person name="Zhang Y."/>
            <person name="Xie J.Y."/>
            <person name="Wang T."/>
            <person name="Liu X."/>
            <person name="Chen X."/>
            <person name="Cheng Q."/>
            <person name="Chen S."/>
            <person name="Li J."/>
        </authorList>
    </citation>
    <scope>NUCLEOTIDE SEQUENCE [LARGE SCALE GENOMIC DNA]</scope>
    <source>
        <strain evidence="4 5">T27</strain>
    </source>
</reference>
<organism evidence="4 5">
    <name type="scientific">Paenibacillus sabinae T27</name>
    <dbReference type="NCBI Taxonomy" id="1268072"/>
    <lineage>
        <taxon>Bacteria</taxon>
        <taxon>Bacillati</taxon>
        <taxon>Bacillota</taxon>
        <taxon>Bacilli</taxon>
        <taxon>Bacillales</taxon>
        <taxon>Paenibacillaceae</taxon>
        <taxon>Paenibacillus</taxon>
    </lineage>
</organism>
<accession>X4ZVN9</accession>
<evidence type="ECO:0000256" key="2">
    <source>
        <dbReference type="SAM" id="Coils"/>
    </source>
</evidence>
<feature type="compositionally biased region" description="Low complexity" evidence="3">
    <location>
        <begin position="149"/>
        <end position="159"/>
    </location>
</feature>
<feature type="compositionally biased region" description="Basic and acidic residues" evidence="3">
    <location>
        <begin position="210"/>
        <end position="224"/>
    </location>
</feature>
<dbReference type="STRING" id="1268072.PSAB_06920"/>
<feature type="coiled-coil region" evidence="2">
    <location>
        <begin position="33"/>
        <end position="67"/>
    </location>
</feature>
<dbReference type="AlphaFoldDB" id="X4ZVN9"/>
<protein>
    <submittedName>
        <fullName evidence="4">Phage shock protein a, pspa</fullName>
    </submittedName>
</protein>
<dbReference type="PANTHER" id="PTHR31088">
    <property type="entry name" value="MEMBRANE-ASSOCIATED PROTEIN VIPP1, CHLOROPLASTIC"/>
    <property type="match status" value="1"/>
</dbReference>
<evidence type="ECO:0000256" key="3">
    <source>
        <dbReference type="SAM" id="MobiDB-lite"/>
    </source>
</evidence>
<evidence type="ECO:0000313" key="4">
    <source>
        <dbReference type="EMBL" id="AHV96318.1"/>
    </source>
</evidence>
<evidence type="ECO:0000256" key="1">
    <source>
        <dbReference type="ARBA" id="ARBA00043985"/>
    </source>
</evidence>
<keyword evidence="2" id="KW-0175">Coiled coil</keyword>
<name>X4ZVN9_9BACL</name>
<dbReference type="InterPro" id="IPR007157">
    <property type="entry name" value="PspA_VIPP1"/>
</dbReference>
<comment type="similarity">
    <text evidence="1">Belongs to the PspA/Vipp/IM30 family.</text>
</comment>
<dbReference type="RefSeq" id="WP_025333879.1">
    <property type="nucleotide sequence ID" value="NZ_CP004078.1"/>
</dbReference>
<dbReference type="EMBL" id="CP004078">
    <property type="protein sequence ID" value="AHV96318.1"/>
    <property type="molecule type" value="Genomic_DNA"/>
</dbReference>
<dbReference type="HOGENOM" id="CLU_056466_4_2_9"/>
<feature type="region of interest" description="Disordered" evidence="3">
    <location>
        <begin position="144"/>
        <end position="163"/>
    </location>
</feature>
<dbReference type="Proteomes" id="UP000019772">
    <property type="component" value="Chromosome"/>
</dbReference>
<sequence length="232" mass="25701">MSILERIATLTKAAMHEGLNRLENPVIMTGQYLRDLDDRIEEAEQRSRDLQAAAKLLERRLKEYTMLAELSEGDALKALERGDEEQAKLAIEAKLAYKENERECAAGLEETRQVLAGLGYEIAAAKEERVRLKAKKAELAERAERLRQAPGSPASAPAPRRNAFSGLNTHAAARGFERMEEKIQEWEARRDFPVHGASPAGDASSNPADARVKDQAAAELERLRGQIQSSGK</sequence>
<dbReference type="PANTHER" id="PTHR31088:SF6">
    <property type="entry name" value="PHAGE SHOCK PROTEIN A"/>
    <property type="match status" value="1"/>
</dbReference>
<proteinExistence type="inferred from homology"/>
<dbReference type="eggNOG" id="COG1842">
    <property type="taxonomic scope" value="Bacteria"/>
</dbReference>
<dbReference type="KEGG" id="psab:PSAB_06920"/>
<dbReference type="Pfam" id="PF04012">
    <property type="entry name" value="PspA_IM30"/>
    <property type="match status" value="1"/>
</dbReference>
<feature type="region of interest" description="Disordered" evidence="3">
    <location>
        <begin position="175"/>
        <end position="232"/>
    </location>
</feature>